<name>A0A7X1E5B6_9BACT</name>
<dbReference type="Pfam" id="PF03109">
    <property type="entry name" value="ABC1"/>
    <property type="match status" value="1"/>
</dbReference>
<dbReference type="Proteomes" id="UP000525652">
    <property type="component" value="Unassembled WGS sequence"/>
</dbReference>
<sequence length="545" mass="61117">MKKLPGRLSRYADLANFFWWHARPAINHSDPLSEINTDPEKHKEQAEAFAESLESMGPTYVKFGQLLSTRSDILSGPYVKALERLQDGVEELPYETIEEVFQEELEVSISKVFAEFDKTPIASASLGQTHRAKTREGQEVVVKVQRPGIRKQIVEDLDTLESLAGFVDEHSEVGQRYRFSDMVDQFRQSLLDELNYNLEAKNLLQLAEDIKKFKGLCVPAPHLSFCSERVLTMEHISGQKITDTSGVKLTELDGSFLVDQLLQAFLEQFLVTGFFHADPHPGNLFLTEDDKIAFIDLGMVGRLSGQMCEQLFDLFSGICDNESERVVEVIMHIGLQENHTVDRQRLNSEVAVLVSRSQNVSVKELQFGTVVMRIVDMCTQHGIILPREITMVGKVLLNLDRVGITLAPDFNPSESIRNHLSKIATKRSLDALKPGDLLSALKQMKELVQRSPKRINDILDNLADNKFRIDVDAVDETALIQGFQKIANRITMGVIVASMVIAAALIMNIDSNFQIFGYSGFAMILFSVAAIFGAFVVVGILRNDR</sequence>
<evidence type="ECO:0000256" key="2">
    <source>
        <dbReference type="SAM" id="Phobius"/>
    </source>
</evidence>
<keyword evidence="4" id="KW-0808">Transferase</keyword>
<evidence type="ECO:0000259" key="3">
    <source>
        <dbReference type="Pfam" id="PF03109"/>
    </source>
</evidence>
<dbReference type="InterPro" id="IPR050154">
    <property type="entry name" value="UbiB_kinase"/>
</dbReference>
<dbReference type="AlphaFoldDB" id="A0A7X1E5B6"/>
<evidence type="ECO:0000313" key="5">
    <source>
        <dbReference type="Proteomes" id="UP000525652"/>
    </source>
</evidence>
<evidence type="ECO:0000313" key="4">
    <source>
        <dbReference type="EMBL" id="MBC2603500.1"/>
    </source>
</evidence>
<keyword evidence="2" id="KW-0812">Transmembrane</keyword>
<feature type="transmembrane region" description="Helical" evidence="2">
    <location>
        <begin position="490"/>
        <end position="509"/>
    </location>
</feature>
<dbReference type="PANTHER" id="PTHR10566">
    <property type="entry name" value="CHAPERONE-ACTIVITY OF BC1 COMPLEX CABC1 -RELATED"/>
    <property type="match status" value="1"/>
</dbReference>
<dbReference type="SUPFAM" id="SSF56112">
    <property type="entry name" value="Protein kinase-like (PK-like)"/>
    <property type="match status" value="1"/>
</dbReference>
<dbReference type="GO" id="GO:0016301">
    <property type="term" value="F:kinase activity"/>
    <property type="evidence" value="ECO:0007669"/>
    <property type="project" value="UniProtKB-KW"/>
</dbReference>
<comment type="similarity">
    <text evidence="1">Belongs to the protein kinase superfamily. ADCK protein kinase family.</text>
</comment>
<reference evidence="4 5" key="1">
    <citation type="submission" date="2020-07" db="EMBL/GenBank/DDBJ databases">
        <authorList>
            <person name="Feng X."/>
        </authorList>
    </citation>
    <scope>NUCLEOTIDE SEQUENCE [LARGE SCALE GENOMIC DNA]</scope>
    <source>
        <strain evidence="4 5">JCM14086</strain>
    </source>
</reference>
<feature type="domain" description="ABC1 atypical kinase-like" evidence="3">
    <location>
        <begin position="84"/>
        <end position="329"/>
    </location>
</feature>
<dbReference type="EMBL" id="JACHVA010000127">
    <property type="protein sequence ID" value="MBC2603500.1"/>
    <property type="molecule type" value="Genomic_DNA"/>
</dbReference>
<gene>
    <name evidence="4" type="ORF">H5P30_17090</name>
</gene>
<accession>A0A7X1E5B6</accession>
<dbReference type="InterPro" id="IPR004147">
    <property type="entry name" value="ABC1_dom"/>
</dbReference>
<feature type="transmembrane region" description="Helical" evidence="2">
    <location>
        <begin position="515"/>
        <end position="541"/>
    </location>
</feature>
<organism evidence="4 5">
    <name type="scientific">Puniceicoccus vermicola</name>
    <dbReference type="NCBI Taxonomy" id="388746"/>
    <lineage>
        <taxon>Bacteria</taxon>
        <taxon>Pseudomonadati</taxon>
        <taxon>Verrucomicrobiota</taxon>
        <taxon>Opitutia</taxon>
        <taxon>Puniceicoccales</taxon>
        <taxon>Puniceicoccaceae</taxon>
        <taxon>Puniceicoccus</taxon>
    </lineage>
</organism>
<keyword evidence="5" id="KW-1185">Reference proteome</keyword>
<dbReference type="InterPro" id="IPR011009">
    <property type="entry name" value="Kinase-like_dom_sf"/>
</dbReference>
<proteinExistence type="inferred from homology"/>
<dbReference type="RefSeq" id="WP_185694128.1">
    <property type="nucleotide sequence ID" value="NZ_JACHVA010000127.1"/>
</dbReference>
<keyword evidence="2" id="KW-0472">Membrane</keyword>
<evidence type="ECO:0000256" key="1">
    <source>
        <dbReference type="ARBA" id="ARBA00009670"/>
    </source>
</evidence>
<keyword evidence="4" id="KW-0418">Kinase</keyword>
<protein>
    <submittedName>
        <fullName evidence="4">AarF/ABC1/UbiB kinase family protein</fullName>
    </submittedName>
</protein>
<dbReference type="CDD" id="cd05121">
    <property type="entry name" value="ABC1_ADCK3-like"/>
    <property type="match status" value="1"/>
</dbReference>
<keyword evidence="2" id="KW-1133">Transmembrane helix</keyword>
<dbReference type="PANTHER" id="PTHR10566:SF113">
    <property type="entry name" value="PROTEIN ACTIVITY OF BC1 COMPLEX KINASE 7, CHLOROPLASTIC"/>
    <property type="match status" value="1"/>
</dbReference>
<comment type="caution">
    <text evidence="4">The sequence shown here is derived from an EMBL/GenBank/DDBJ whole genome shotgun (WGS) entry which is preliminary data.</text>
</comment>